<dbReference type="SUPFAM" id="SSF57667">
    <property type="entry name" value="beta-beta-alpha zinc fingers"/>
    <property type="match status" value="1"/>
</dbReference>
<accession>A0A098VRE5</accession>
<dbReference type="EMBL" id="JMKJ01000588">
    <property type="protein sequence ID" value="KGG50301.1"/>
    <property type="molecule type" value="Genomic_DNA"/>
</dbReference>
<comment type="caution">
    <text evidence="6">The sequence shown here is derived from an EMBL/GenBank/DDBJ whole genome shotgun (WGS) entry which is preliminary data.</text>
</comment>
<feature type="compositionally biased region" description="Basic and acidic residues" evidence="5">
    <location>
        <begin position="77"/>
        <end position="90"/>
    </location>
</feature>
<dbReference type="PANTHER" id="PTHR45986">
    <property type="entry name" value="ZINC FINGER MATRIN-TYPE PROTEIN 2"/>
    <property type="match status" value="1"/>
</dbReference>
<sequence length="128" mass="14838">MANNELYCEICQVQSTNLSAHYDHIHSRRHQKATGIVHKIERSTLAQVLAKLEELKQEHLEIMSGNNGEPAHQHISFTERLEQESKNRREERKRKKMTIKEDPVLEHVEPGMLDSGFDFGSFSSSKRN</sequence>
<reference evidence="6 7" key="1">
    <citation type="submission" date="2014-04" db="EMBL/GenBank/DDBJ databases">
        <title>A new species of microsporidia sheds light on the evolution of extreme parasitism.</title>
        <authorList>
            <person name="Haag K.L."/>
            <person name="James T.Y."/>
            <person name="Larsson R."/>
            <person name="Schaer T.M."/>
            <person name="Refardt D."/>
            <person name="Pombert J.-F."/>
            <person name="Ebert D."/>
        </authorList>
    </citation>
    <scope>NUCLEOTIDE SEQUENCE [LARGE SCALE GENOMIC DNA]</scope>
    <source>
        <strain evidence="6 7">UGP3</strain>
        <tissue evidence="6">Spores</tissue>
    </source>
</reference>
<gene>
    <name evidence="6" type="ORF">DI09_78p70</name>
</gene>
<dbReference type="GO" id="GO:0005681">
    <property type="term" value="C:spliceosomal complex"/>
    <property type="evidence" value="ECO:0007669"/>
    <property type="project" value="InterPro"/>
</dbReference>
<feature type="compositionally biased region" description="Basic and acidic residues" evidence="5">
    <location>
        <begin position="98"/>
        <end position="107"/>
    </location>
</feature>
<dbReference type="InterPro" id="IPR036236">
    <property type="entry name" value="Znf_C2H2_sf"/>
</dbReference>
<name>A0A098VRE5_9MICR</name>
<organism evidence="6 7">
    <name type="scientific">Mitosporidium daphniae</name>
    <dbReference type="NCBI Taxonomy" id="1485682"/>
    <lineage>
        <taxon>Eukaryota</taxon>
        <taxon>Fungi</taxon>
        <taxon>Fungi incertae sedis</taxon>
        <taxon>Microsporidia</taxon>
        <taxon>Mitosporidium</taxon>
    </lineage>
</organism>
<evidence type="ECO:0008006" key="8">
    <source>
        <dbReference type="Google" id="ProtNLM"/>
    </source>
</evidence>
<protein>
    <recommendedName>
        <fullName evidence="8">U1-type domain-containing protein</fullName>
    </recommendedName>
</protein>
<dbReference type="OrthoDB" id="30343at2759"/>
<evidence type="ECO:0000256" key="4">
    <source>
        <dbReference type="ARBA" id="ARBA00023242"/>
    </source>
</evidence>
<dbReference type="InterPro" id="IPR040107">
    <property type="entry name" value="Snu23"/>
</dbReference>
<dbReference type="HOGENOM" id="CLU_1960099_0_0_1"/>
<keyword evidence="1" id="KW-0479">Metal-binding</keyword>
<keyword evidence="4" id="KW-0539">Nucleus</keyword>
<evidence type="ECO:0000313" key="7">
    <source>
        <dbReference type="Proteomes" id="UP000029725"/>
    </source>
</evidence>
<dbReference type="GO" id="GO:0046540">
    <property type="term" value="C:U4/U6 x U5 tri-snRNP complex"/>
    <property type="evidence" value="ECO:0007669"/>
    <property type="project" value="TreeGrafter"/>
</dbReference>
<dbReference type="GO" id="GO:0008270">
    <property type="term" value="F:zinc ion binding"/>
    <property type="evidence" value="ECO:0007669"/>
    <property type="project" value="UniProtKB-KW"/>
</dbReference>
<keyword evidence="3" id="KW-0862">Zinc</keyword>
<dbReference type="AlphaFoldDB" id="A0A098VRE5"/>
<feature type="region of interest" description="Disordered" evidence="5">
    <location>
        <begin position="64"/>
        <end position="107"/>
    </location>
</feature>
<evidence type="ECO:0000313" key="6">
    <source>
        <dbReference type="EMBL" id="KGG50301.1"/>
    </source>
</evidence>
<dbReference type="PANTHER" id="PTHR45986:SF1">
    <property type="entry name" value="ZINC FINGER MATRIN-TYPE PROTEIN 2"/>
    <property type="match status" value="1"/>
</dbReference>
<dbReference type="GO" id="GO:0000398">
    <property type="term" value="P:mRNA splicing, via spliceosome"/>
    <property type="evidence" value="ECO:0007669"/>
    <property type="project" value="InterPro"/>
</dbReference>
<keyword evidence="7" id="KW-1185">Reference proteome</keyword>
<evidence type="ECO:0000256" key="5">
    <source>
        <dbReference type="SAM" id="MobiDB-lite"/>
    </source>
</evidence>
<dbReference type="RefSeq" id="XP_013236744.1">
    <property type="nucleotide sequence ID" value="XM_013381290.1"/>
</dbReference>
<keyword evidence="2" id="KW-0863">Zinc-finger</keyword>
<dbReference type="Proteomes" id="UP000029725">
    <property type="component" value="Unassembled WGS sequence"/>
</dbReference>
<dbReference type="VEuPathDB" id="MicrosporidiaDB:DI09_78p70"/>
<dbReference type="GeneID" id="25260817"/>
<proteinExistence type="predicted"/>
<evidence type="ECO:0000256" key="2">
    <source>
        <dbReference type="ARBA" id="ARBA00022771"/>
    </source>
</evidence>
<evidence type="ECO:0000256" key="3">
    <source>
        <dbReference type="ARBA" id="ARBA00022833"/>
    </source>
</evidence>
<evidence type="ECO:0000256" key="1">
    <source>
        <dbReference type="ARBA" id="ARBA00022723"/>
    </source>
</evidence>